<dbReference type="PIRSF" id="PIRSF019401">
    <property type="entry name" value="SeqA"/>
    <property type="match status" value="1"/>
</dbReference>
<dbReference type="OrthoDB" id="5591069at2"/>
<feature type="domain" description="Replication modulator SeqA C-terminal DNA-binding" evidence="5">
    <location>
        <begin position="78"/>
        <end position="182"/>
    </location>
</feature>
<gene>
    <name evidence="7" type="primary">seqA</name>
    <name evidence="7" type="ORF">DRW07_06570</name>
</gene>
<dbReference type="InterPro" id="IPR010985">
    <property type="entry name" value="Ribbon_hlx_hlx"/>
</dbReference>
<name>A0A3N5Y373_9ALTE</name>
<dbReference type="Gene3D" id="1.10.1220.10">
    <property type="entry name" value="Met repressor-like"/>
    <property type="match status" value="1"/>
</dbReference>
<evidence type="ECO:0000313" key="7">
    <source>
        <dbReference type="EMBL" id="RPJ67196.1"/>
    </source>
</evidence>
<dbReference type="InterPro" id="IPR036835">
    <property type="entry name" value="SeqA_DNA-bd_C_sf"/>
</dbReference>
<evidence type="ECO:0000259" key="5">
    <source>
        <dbReference type="Pfam" id="PF03925"/>
    </source>
</evidence>
<keyword evidence="8" id="KW-1185">Reference proteome</keyword>
<dbReference type="Pfam" id="PF17206">
    <property type="entry name" value="SeqA_N"/>
    <property type="match status" value="1"/>
</dbReference>
<evidence type="ECO:0000256" key="4">
    <source>
        <dbReference type="PIRNR" id="PIRNR019401"/>
    </source>
</evidence>
<dbReference type="Gene3D" id="1.20.1380.10">
    <property type="entry name" value="Replication modulator SeqA, C-terminal DNA-binding domain"/>
    <property type="match status" value="1"/>
</dbReference>
<dbReference type="InterPro" id="IPR013321">
    <property type="entry name" value="Arc_rbn_hlx_hlx"/>
</dbReference>
<dbReference type="GO" id="GO:0003677">
    <property type="term" value="F:DNA binding"/>
    <property type="evidence" value="ECO:0007669"/>
    <property type="project" value="UniProtKB-KW"/>
</dbReference>
<dbReference type="InterPro" id="IPR005621">
    <property type="entry name" value="SeqA"/>
</dbReference>
<comment type="function">
    <text evidence="4">Negative regulator of replication initiation, which contributes to regulation of DNA replication and ensures that replication initiation occurs exactly once per chromosome per cell cycle. Binds to pairs of hemimethylated GATC sequences in the oriC region, thus preventing assembly of replication proteins and re-initiation at newly replicated origins. Repression is relieved when the region becomes fully methylated.</text>
</comment>
<dbReference type="RefSeq" id="WP_124027099.1">
    <property type="nucleotide sequence ID" value="NZ_JBHRSN010000015.1"/>
</dbReference>
<comment type="similarity">
    <text evidence="4">Belongs to the SeqA family.</text>
</comment>
<evidence type="ECO:0000256" key="2">
    <source>
        <dbReference type="ARBA" id="ARBA00022880"/>
    </source>
</evidence>
<sequence>MKNIEVDDDLYAYIASQTQSIGESASQILRRLLLPESGTVKSNEPVQPKKKVESAVDTKADKSAPVQVASGDEDATLETRITAERLAEMPKKVAQFLYILGELSALHPEKFASVESIRGKDRLYFAASKEALEASGTSINAKAIPHSTYWVVTNNNSAKKISILRQVMALLNYNDSTIDKVIALFKG</sequence>
<dbReference type="NCBIfam" id="NF008389">
    <property type="entry name" value="PRK11187.1"/>
    <property type="match status" value="1"/>
</dbReference>
<dbReference type="SUPFAM" id="SSF82808">
    <property type="entry name" value="Replication modulator SeqA, C-terminal DNA-binding domain"/>
    <property type="match status" value="1"/>
</dbReference>
<evidence type="ECO:0000313" key="8">
    <source>
        <dbReference type="Proteomes" id="UP000275281"/>
    </source>
</evidence>
<dbReference type="GO" id="GO:0005737">
    <property type="term" value="C:cytoplasm"/>
    <property type="evidence" value="ECO:0007669"/>
    <property type="project" value="UniProtKB-SubCell"/>
</dbReference>
<dbReference type="Proteomes" id="UP000275281">
    <property type="component" value="Unassembled WGS sequence"/>
</dbReference>
<comment type="subcellular location">
    <subcellularLocation>
        <location evidence="4">Cytoplasm</location>
    </subcellularLocation>
</comment>
<evidence type="ECO:0000256" key="3">
    <source>
        <dbReference type="ARBA" id="ARBA00023125"/>
    </source>
</evidence>
<protein>
    <recommendedName>
        <fullName evidence="4">Negative modulator of initiation of replication</fullName>
    </recommendedName>
</protein>
<organism evidence="7 8">
    <name type="scientific">Alteromonas sediminis</name>
    <dbReference type="NCBI Taxonomy" id="2259342"/>
    <lineage>
        <taxon>Bacteria</taxon>
        <taxon>Pseudomonadati</taxon>
        <taxon>Pseudomonadota</taxon>
        <taxon>Gammaproteobacteria</taxon>
        <taxon>Alteromonadales</taxon>
        <taxon>Alteromonadaceae</taxon>
        <taxon>Alteromonas/Salinimonas group</taxon>
        <taxon>Alteromonas</taxon>
    </lineage>
</organism>
<keyword evidence="1 4" id="KW-0963">Cytoplasm</keyword>
<keyword evidence="3 4" id="KW-0238">DNA-binding</keyword>
<comment type="caution">
    <text evidence="7">The sequence shown here is derived from an EMBL/GenBank/DDBJ whole genome shotgun (WGS) entry which is preliminary data.</text>
</comment>
<keyword evidence="2 4" id="KW-0236">DNA replication inhibitor</keyword>
<accession>A0A3N5Y373</accession>
<dbReference type="Pfam" id="PF03925">
    <property type="entry name" value="SeqA"/>
    <property type="match status" value="1"/>
</dbReference>
<dbReference type="EMBL" id="RPOK01000002">
    <property type="protein sequence ID" value="RPJ67196.1"/>
    <property type="molecule type" value="Genomic_DNA"/>
</dbReference>
<proteinExistence type="inferred from homology"/>
<feature type="domain" description="Negative modulator of initiation of replication SeqA N-terminal" evidence="6">
    <location>
        <begin position="1"/>
        <end position="33"/>
    </location>
</feature>
<dbReference type="AlphaFoldDB" id="A0A3N5Y373"/>
<dbReference type="GO" id="GO:0006355">
    <property type="term" value="P:regulation of DNA-templated transcription"/>
    <property type="evidence" value="ECO:0007669"/>
    <property type="project" value="InterPro"/>
</dbReference>
<dbReference type="InterPro" id="IPR026577">
    <property type="entry name" value="SeqA_DNA-bd_C"/>
</dbReference>
<evidence type="ECO:0000259" key="6">
    <source>
        <dbReference type="Pfam" id="PF17206"/>
    </source>
</evidence>
<reference evidence="7 8" key="1">
    <citation type="submission" date="2018-11" db="EMBL/GenBank/DDBJ databases">
        <authorList>
            <person name="Ye M.-Q."/>
            <person name="Du Z.-J."/>
        </authorList>
    </citation>
    <scope>NUCLEOTIDE SEQUENCE [LARGE SCALE GENOMIC DNA]</scope>
    <source>
        <strain evidence="7 8">U0105</strain>
    </source>
</reference>
<evidence type="ECO:0000256" key="1">
    <source>
        <dbReference type="ARBA" id="ARBA00022490"/>
    </source>
</evidence>
<dbReference type="GO" id="GO:0032297">
    <property type="term" value="P:negative regulation of DNA-templated DNA replication initiation"/>
    <property type="evidence" value="ECO:0007669"/>
    <property type="project" value="InterPro"/>
</dbReference>
<dbReference type="InterPro" id="IPR033761">
    <property type="entry name" value="SeqA_N"/>
</dbReference>
<dbReference type="SUPFAM" id="SSF47598">
    <property type="entry name" value="Ribbon-helix-helix"/>
    <property type="match status" value="1"/>
</dbReference>